<dbReference type="InterPro" id="IPR036869">
    <property type="entry name" value="J_dom_sf"/>
</dbReference>
<evidence type="ECO:0000313" key="9">
    <source>
        <dbReference type="EMBL" id="KAK9717932.1"/>
    </source>
</evidence>
<keyword evidence="2 4" id="KW-0863">Zinc-finger</keyword>
<dbReference type="SMART" id="SM00451">
    <property type="entry name" value="ZnF_U1"/>
    <property type="match status" value="1"/>
</dbReference>
<dbReference type="InterPro" id="IPR022755">
    <property type="entry name" value="Znf_C2H2_jaz"/>
</dbReference>
<dbReference type="Proteomes" id="UP001479436">
    <property type="component" value="Unassembled WGS sequence"/>
</dbReference>
<keyword evidence="1" id="KW-0479">Metal-binding</keyword>
<reference evidence="9 10" key="1">
    <citation type="submission" date="2023-04" db="EMBL/GenBank/DDBJ databases">
        <title>Genome of Basidiobolus ranarum AG-B5.</title>
        <authorList>
            <person name="Stajich J.E."/>
            <person name="Carter-House D."/>
            <person name="Gryganskyi A."/>
        </authorList>
    </citation>
    <scope>NUCLEOTIDE SEQUENCE [LARGE SCALE GENOMIC DNA]</scope>
    <source>
        <strain evidence="9 10">AG-B5</strain>
    </source>
</reference>
<evidence type="ECO:0000256" key="5">
    <source>
        <dbReference type="SAM" id="Coils"/>
    </source>
</evidence>
<evidence type="ECO:0000256" key="6">
    <source>
        <dbReference type="SAM" id="MobiDB-lite"/>
    </source>
</evidence>
<dbReference type="PANTHER" id="PTHR44029:SF1">
    <property type="entry name" value="DNAJ HOMOLOG SUBFAMILY C MEMBER 21"/>
    <property type="match status" value="1"/>
</dbReference>
<evidence type="ECO:0000259" key="7">
    <source>
        <dbReference type="PROSITE" id="PS50076"/>
    </source>
</evidence>
<organism evidence="9 10">
    <name type="scientific">Basidiobolus ranarum</name>
    <dbReference type="NCBI Taxonomy" id="34480"/>
    <lineage>
        <taxon>Eukaryota</taxon>
        <taxon>Fungi</taxon>
        <taxon>Fungi incertae sedis</taxon>
        <taxon>Zoopagomycota</taxon>
        <taxon>Entomophthoromycotina</taxon>
        <taxon>Basidiobolomycetes</taxon>
        <taxon>Basidiobolales</taxon>
        <taxon>Basidiobolaceae</taxon>
        <taxon>Basidiobolus</taxon>
    </lineage>
</organism>
<dbReference type="Gene3D" id="3.30.160.60">
    <property type="entry name" value="Classic Zinc Finger"/>
    <property type="match status" value="1"/>
</dbReference>
<protein>
    <submittedName>
        <fullName evidence="9">Uncharacterized protein</fullName>
    </submittedName>
</protein>
<dbReference type="InterPro" id="IPR051964">
    <property type="entry name" value="Chaperone_stress_response"/>
</dbReference>
<dbReference type="EMBL" id="JASJQH010007118">
    <property type="protein sequence ID" value="KAK9717932.1"/>
    <property type="molecule type" value="Genomic_DNA"/>
</dbReference>
<accession>A0ABR2W3I3</accession>
<dbReference type="InterPro" id="IPR054076">
    <property type="entry name" value="ZUO1-like_ZHD"/>
</dbReference>
<evidence type="ECO:0000256" key="1">
    <source>
        <dbReference type="ARBA" id="ARBA00022723"/>
    </source>
</evidence>
<evidence type="ECO:0000313" key="10">
    <source>
        <dbReference type="Proteomes" id="UP001479436"/>
    </source>
</evidence>
<dbReference type="Gene3D" id="1.10.287.110">
    <property type="entry name" value="DnaJ domain"/>
    <property type="match status" value="1"/>
</dbReference>
<dbReference type="SMART" id="SM00271">
    <property type="entry name" value="DnaJ"/>
    <property type="match status" value="1"/>
</dbReference>
<gene>
    <name evidence="9" type="ORF">K7432_005877</name>
</gene>
<dbReference type="Pfam" id="PF12171">
    <property type="entry name" value="zf-C2H2_jaz"/>
    <property type="match status" value="1"/>
</dbReference>
<evidence type="ECO:0000259" key="8">
    <source>
        <dbReference type="PROSITE" id="PS50157"/>
    </source>
</evidence>
<dbReference type="PANTHER" id="PTHR44029">
    <property type="entry name" value="DNAJ HOMOLOG SUBFAMILY C MEMBER 21"/>
    <property type="match status" value="1"/>
</dbReference>
<dbReference type="Pfam" id="PF00226">
    <property type="entry name" value="DnaJ"/>
    <property type="match status" value="1"/>
</dbReference>
<dbReference type="PROSITE" id="PS50157">
    <property type="entry name" value="ZINC_FINGER_C2H2_2"/>
    <property type="match status" value="1"/>
</dbReference>
<name>A0ABR2W3I3_9FUNG</name>
<dbReference type="InterPro" id="IPR018253">
    <property type="entry name" value="DnaJ_domain_CS"/>
</dbReference>
<dbReference type="Pfam" id="PF21884">
    <property type="entry name" value="ZUO1-like_ZHD"/>
    <property type="match status" value="1"/>
</dbReference>
<keyword evidence="10" id="KW-1185">Reference proteome</keyword>
<dbReference type="SUPFAM" id="SSF57667">
    <property type="entry name" value="beta-beta-alpha zinc fingers"/>
    <property type="match status" value="1"/>
</dbReference>
<evidence type="ECO:0000256" key="2">
    <source>
        <dbReference type="ARBA" id="ARBA00022771"/>
    </source>
</evidence>
<keyword evidence="3" id="KW-0862">Zinc</keyword>
<dbReference type="InterPro" id="IPR036236">
    <property type="entry name" value="Znf_C2H2_sf"/>
</dbReference>
<sequence length="552" mass="63700">MRTCYYELLGVEKTADDSELKKAYRRKALEWHPDKNRYRVEEATKVFAEIQSAYEVLSDPQERAWYDSHRDAILRGEDHNGDTQDSSAGISVADLMSYYSVSVFNGFTDKPDGFYSIYRELFTRLTMEEQEAYVDNGAMEPHWATLMAFGNSKTGYEEETEEEGSLREFYNYWLNFSTFKNFAWCDQHRLSEAPNRRYKREMEKENQKLRDAARKEYNETVRNLVAFVKKRDPRVKAYLSAFQAQREAKVLEQKQKLAKEKAEKIAQAQSYQEQAWAKVNEEAIDQVLGEYLEDGDDSEDEEDIPDELYCAACNKAFKSEKQWINHEKSKKHLKQVELLREELLAEEEIYSGTASLIGSETVLENGNLEEALNPEDFPILSDDEAQNLENSDSSPEDIIPPVLPDNSEEDDISELLRATTLGKSKKKKGKNKRNNSAPMYGEELYVEEPTEQSEPSKVDDDGDDNSNDTDKPKGKAKLKKEKRKQAKEEKIKKAANKSLDDVDSDEHFICNVCESVYPSRNQLFTHIKTTGHVLAPGIQWEDTKKSKKGKRR</sequence>
<comment type="caution">
    <text evidence="9">The sequence shown here is derived from an EMBL/GenBank/DDBJ whole genome shotgun (WGS) entry which is preliminary data.</text>
</comment>
<dbReference type="InterPro" id="IPR003604">
    <property type="entry name" value="Matrin/U1-like-C_Znf_C2H2"/>
</dbReference>
<feature type="compositionally biased region" description="Basic residues" evidence="6">
    <location>
        <begin position="423"/>
        <end position="433"/>
    </location>
</feature>
<dbReference type="PROSITE" id="PS50076">
    <property type="entry name" value="DNAJ_2"/>
    <property type="match status" value="1"/>
</dbReference>
<proteinExistence type="predicted"/>
<feature type="coiled-coil region" evidence="5">
    <location>
        <begin position="195"/>
        <end position="274"/>
    </location>
</feature>
<dbReference type="CDD" id="cd06257">
    <property type="entry name" value="DnaJ"/>
    <property type="match status" value="1"/>
</dbReference>
<dbReference type="PROSITE" id="PS00028">
    <property type="entry name" value="ZINC_FINGER_C2H2_1"/>
    <property type="match status" value="2"/>
</dbReference>
<evidence type="ECO:0000256" key="4">
    <source>
        <dbReference type="PROSITE-ProRule" id="PRU00042"/>
    </source>
</evidence>
<feature type="domain" description="J" evidence="7">
    <location>
        <begin position="4"/>
        <end position="70"/>
    </location>
</feature>
<dbReference type="SUPFAM" id="SSF46565">
    <property type="entry name" value="Chaperone J-domain"/>
    <property type="match status" value="1"/>
</dbReference>
<dbReference type="InterPro" id="IPR001623">
    <property type="entry name" value="DnaJ_domain"/>
</dbReference>
<evidence type="ECO:0000256" key="3">
    <source>
        <dbReference type="ARBA" id="ARBA00022833"/>
    </source>
</evidence>
<keyword evidence="5" id="KW-0175">Coiled coil</keyword>
<feature type="domain" description="C2H2-type" evidence="8">
    <location>
        <begin position="308"/>
        <end position="337"/>
    </location>
</feature>
<dbReference type="SMART" id="SM00355">
    <property type="entry name" value="ZnF_C2H2"/>
    <property type="match status" value="2"/>
</dbReference>
<dbReference type="PRINTS" id="PR00625">
    <property type="entry name" value="JDOMAIN"/>
</dbReference>
<dbReference type="InterPro" id="IPR013087">
    <property type="entry name" value="Znf_C2H2_type"/>
</dbReference>
<feature type="region of interest" description="Disordered" evidence="6">
    <location>
        <begin position="386"/>
        <end position="501"/>
    </location>
</feature>
<feature type="compositionally biased region" description="Basic residues" evidence="6">
    <location>
        <begin position="474"/>
        <end position="485"/>
    </location>
</feature>
<dbReference type="PROSITE" id="PS00636">
    <property type="entry name" value="DNAJ_1"/>
    <property type="match status" value="1"/>
</dbReference>